<dbReference type="Gene3D" id="3.40.50.410">
    <property type="entry name" value="von Willebrand factor, type A domain"/>
    <property type="match status" value="1"/>
</dbReference>
<evidence type="ECO:0000256" key="8">
    <source>
        <dbReference type="ARBA" id="ARBA00023037"/>
    </source>
</evidence>
<evidence type="ECO:0000256" key="1">
    <source>
        <dbReference type="ARBA" id="ARBA00004479"/>
    </source>
</evidence>
<gene>
    <name evidence="15" type="ORF">CGI_10009280</name>
</gene>
<keyword evidence="4" id="KW-0812">Transmembrane</keyword>
<dbReference type="FunFam" id="2.10.25.10:FF:000036">
    <property type="entry name" value="Integrin beta"/>
    <property type="match status" value="1"/>
</dbReference>
<dbReference type="InterPro" id="IPR036465">
    <property type="entry name" value="vWFA_dom_sf"/>
</dbReference>
<evidence type="ECO:0000256" key="5">
    <source>
        <dbReference type="ARBA" id="ARBA00022729"/>
    </source>
</evidence>
<dbReference type="PROSITE" id="PS00243">
    <property type="entry name" value="I_EGF_1"/>
    <property type="match status" value="1"/>
</dbReference>
<dbReference type="GO" id="GO:0007229">
    <property type="term" value="P:integrin-mediated signaling pathway"/>
    <property type="evidence" value="ECO:0007669"/>
    <property type="project" value="UniProtKB-KW"/>
</dbReference>
<comment type="similarity">
    <text evidence="2">Belongs to the integrin beta chain family.</text>
</comment>
<dbReference type="GO" id="GO:0005925">
    <property type="term" value="C:focal adhesion"/>
    <property type="evidence" value="ECO:0007669"/>
    <property type="project" value="TreeGrafter"/>
</dbReference>
<feature type="domain" description="Integrin beta subunit VWA" evidence="12">
    <location>
        <begin position="23"/>
        <end position="65"/>
    </location>
</feature>
<dbReference type="EMBL" id="JH819104">
    <property type="protein sequence ID" value="EKC37462.1"/>
    <property type="molecule type" value="Genomic_DNA"/>
</dbReference>
<reference evidence="15" key="1">
    <citation type="journal article" date="2012" name="Nature">
        <title>The oyster genome reveals stress adaptation and complexity of shell formation.</title>
        <authorList>
            <person name="Zhang G."/>
            <person name="Fang X."/>
            <person name="Guo X."/>
            <person name="Li L."/>
            <person name="Luo R."/>
            <person name="Xu F."/>
            <person name="Yang P."/>
            <person name="Zhang L."/>
            <person name="Wang X."/>
            <person name="Qi H."/>
            <person name="Xiong Z."/>
            <person name="Que H."/>
            <person name="Xie Y."/>
            <person name="Holland P.W."/>
            <person name="Paps J."/>
            <person name="Zhu Y."/>
            <person name="Wu F."/>
            <person name="Chen Y."/>
            <person name="Wang J."/>
            <person name="Peng C."/>
            <person name="Meng J."/>
            <person name="Yang L."/>
            <person name="Liu J."/>
            <person name="Wen B."/>
            <person name="Zhang N."/>
            <person name="Huang Z."/>
            <person name="Zhu Q."/>
            <person name="Feng Y."/>
            <person name="Mount A."/>
            <person name="Hedgecock D."/>
            <person name="Xu Z."/>
            <person name="Liu Y."/>
            <person name="Domazet-Loso T."/>
            <person name="Du Y."/>
            <person name="Sun X."/>
            <person name="Zhang S."/>
            <person name="Liu B."/>
            <person name="Cheng P."/>
            <person name="Jiang X."/>
            <person name="Li J."/>
            <person name="Fan D."/>
            <person name="Wang W."/>
            <person name="Fu W."/>
            <person name="Wang T."/>
            <person name="Wang B."/>
            <person name="Zhang J."/>
            <person name="Peng Z."/>
            <person name="Li Y."/>
            <person name="Li N."/>
            <person name="Wang J."/>
            <person name="Chen M."/>
            <person name="He Y."/>
            <person name="Tan F."/>
            <person name="Song X."/>
            <person name="Zheng Q."/>
            <person name="Huang R."/>
            <person name="Yang H."/>
            <person name="Du X."/>
            <person name="Chen L."/>
            <person name="Yang M."/>
            <person name="Gaffney P.M."/>
            <person name="Wang S."/>
            <person name="Luo L."/>
            <person name="She Z."/>
            <person name="Ming Y."/>
            <person name="Huang W."/>
            <person name="Zhang S."/>
            <person name="Huang B."/>
            <person name="Zhang Y."/>
            <person name="Qu T."/>
            <person name="Ni P."/>
            <person name="Miao G."/>
            <person name="Wang J."/>
            <person name="Wang Q."/>
            <person name="Steinberg C.E."/>
            <person name="Wang H."/>
            <person name="Li N."/>
            <person name="Qian L."/>
            <person name="Zhang G."/>
            <person name="Li Y."/>
            <person name="Yang H."/>
            <person name="Liu X."/>
            <person name="Wang J."/>
            <person name="Yin Y."/>
            <person name="Wang J."/>
        </authorList>
    </citation>
    <scope>NUCLEOTIDE SEQUENCE [LARGE SCALE GENOMIC DNA]</scope>
    <source>
        <strain evidence="15">05x7-T-G4-1.051#20</strain>
    </source>
</reference>
<evidence type="ECO:0000256" key="7">
    <source>
        <dbReference type="ARBA" id="ARBA00022989"/>
    </source>
</evidence>
<keyword evidence="10" id="KW-1015">Disulfide bond</keyword>
<dbReference type="SUPFAM" id="SSF57196">
    <property type="entry name" value="EGF/Laminin"/>
    <property type="match status" value="1"/>
</dbReference>
<name>K1QL04_MAGGI</name>
<proteinExistence type="inferred from homology"/>
<evidence type="ECO:0000259" key="14">
    <source>
        <dbReference type="Pfam" id="PF17205"/>
    </source>
</evidence>
<dbReference type="GO" id="GO:0007160">
    <property type="term" value="P:cell-matrix adhesion"/>
    <property type="evidence" value="ECO:0007669"/>
    <property type="project" value="TreeGrafter"/>
</dbReference>
<sequence>MAPDILFLFVTTLFCSSNLIGESTAQELPDEMSTISRQFKMGFGSFVDKAVMPFVSTAKNKDKSTTTLCNGRGECSCGRCLCRETQKGTNNYYTGKYCECDDTKCPYYGGLICGGLSRGQCICGVCNCNSGFMGDSCGCSTDKSPCMYNDGCDQEKCRAHQGCALCNRVTPGVLTQEQCKTECPRTTAVNTIRRTDTLTPTQENPCLKEKTTTCGECIAISTLCAFCTDSEYDANNYPRCDLLTTHQKLINNKPRCKDIVNPSSTLVKSRLLYSAILLK</sequence>
<evidence type="ECO:0000256" key="11">
    <source>
        <dbReference type="ARBA" id="ARBA00023180"/>
    </source>
</evidence>
<protein>
    <submittedName>
        <fullName evidence="15">Integrin beta-1</fullName>
    </submittedName>
</protein>
<dbReference type="PANTHER" id="PTHR10082">
    <property type="entry name" value="INTEGRIN BETA SUBUNIT"/>
    <property type="match status" value="1"/>
</dbReference>
<dbReference type="Gene3D" id="2.10.25.10">
    <property type="entry name" value="Laminin"/>
    <property type="match status" value="2"/>
</dbReference>
<keyword evidence="9" id="KW-0472">Membrane</keyword>
<evidence type="ECO:0000256" key="10">
    <source>
        <dbReference type="ARBA" id="ARBA00023157"/>
    </source>
</evidence>
<evidence type="ECO:0000259" key="13">
    <source>
        <dbReference type="Pfam" id="PF07974"/>
    </source>
</evidence>
<dbReference type="GO" id="GO:0009986">
    <property type="term" value="C:cell surface"/>
    <property type="evidence" value="ECO:0007669"/>
    <property type="project" value="TreeGrafter"/>
</dbReference>
<keyword evidence="6" id="KW-0677">Repeat</keyword>
<dbReference type="Pfam" id="PF07974">
    <property type="entry name" value="EGF_2"/>
    <property type="match status" value="1"/>
</dbReference>
<dbReference type="InParanoid" id="K1QL04"/>
<dbReference type="GO" id="GO:0016477">
    <property type="term" value="P:cell migration"/>
    <property type="evidence" value="ECO:0007669"/>
    <property type="project" value="TreeGrafter"/>
</dbReference>
<evidence type="ECO:0000313" key="15">
    <source>
        <dbReference type="EMBL" id="EKC37462.1"/>
    </source>
</evidence>
<dbReference type="GO" id="GO:0008305">
    <property type="term" value="C:integrin complex"/>
    <property type="evidence" value="ECO:0007669"/>
    <property type="project" value="TreeGrafter"/>
</dbReference>
<keyword evidence="7" id="KW-1133">Transmembrane helix</keyword>
<feature type="domain" description="Integrin beta N-terminal" evidence="14">
    <location>
        <begin position="204"/>
        <end position="248"/>
    </location>
</feature>
<keyword evidence="3" id="KW-0245">EGF-like domain</keyword>
<keyword evidence="5" id="KW-0732">Signal</keyword>
<dbReference type="SUPFAM" id="SSF103575">
    <property type="entry name" value="Plexin repeat"/>
    <property type="match status" value="1"/>
</dbReference>
<dbReference type="InterPro" id="IPR002369">
    <property type="entry name" value="Integrin_bsu_VWA"/>
</dbReference>
<keyword evidence="11" id="KW-0325">Glycoprotein</keyword>
<accession>K1QL04</accession>
<dbReference type="GO" id="GO:0098609">
    <property type="term" value="P:cell-cell adhesion"/>
    <property type="evidence" value="ECO:0007669"/>
    <property type="project" value="TreeGrafter"/>
</dbReference>
<comment type="subcellular location">
    <subcellularLocation>
        <location evidence="1">Membrane</location>
        <topology evidence="1">Single-pass type I membrane protein</topology>
    </subcellularLocation>
</comment>
<dbReference type="InterPro" id="IPR015812">
    <property type="entry name" value="Integrin_bsu"/>
</dbReference>
<dbReference type="InterPro" id="IPR033760">
    <property type="entry name" value="Integrin_beta_N"/>
</dbReference>
<dbReference type="Pfam" id="PF00362">
    <property type="entry name" value="Integrin_beta"/>
    <property type="match status" value="1"/>
</dbReference>
<evidence type="ECO:0000256" key="6">
    <source>
        <dbReference type="ARBA" id="ARBA00022737"/>
    </source>
</evidence>
<dbReference type="Pfam" id="PF17205">
    <property type="entry name" value="PSI_integrin"/>
    <property type="match status" value="1"/>
</dbReference>
<dbReference type="HOGENOM" id="CLU_998360_0_0_1"/>
<dbReference type="InterPro" id="IPR013111">
    <property type="entry name" value="EGF_extracell"/>
</dbReference>
<evidence type="ECO:0000256" key="4">
    <source>
        <dbReference type="ARBA" id="ARBA00022692"/>
    </source>
</evidence>
<dbReference type="PANTHER" id="PTHR10082:SF36">
    <property type="entry name" value="INTEGRIN BETA-7"/>
    <property type="match status" value="1"/>
</dbReference>
<dbReference type="Gene3D" id="3.30.1680.10">
    <property type="entry name" value="ligand-binding face of the semaphorins, domain 2"/>
    <property type="match status" value="1"/>
</dbReference>
<dbReference type="GO" id="GO:0005178">
    <property type="term" value="F:integrin binding"/>
    <property type="evidence" value="ECO:0007669"/>
    <property type="project" value="TreeGrafter"/>
</dbReference>
<organism evidence="15">
    <name type="scientific">Magallana gigas</name>
    <name type="common">Pacific oyster</name>
    <name type="synonym">Crassostrea gigas</name>
    <dbReference type="NCBI Taxonomy" id="29159"/>
    <lineage>
        <taxon>Eukaryota</taxon>
        <taxon>Metazoa</taxon>
        <taxon>Spiralia</taxon>
        <taxon>Lophotrochozoa</taxon>
        <taxon>Mollusca</taxon>
        <taxon>Bivalvia</taxon>
        <taxon>Autobranchia</taxon>
        <taxon>Pteriomorphia</taxon>
        <taxon>Ostreida</taxon>
        <taxon>Ostreoidea</taxon>
        <taxon>Ostreidae</taxon>
        <taxon>Magallana</taxon>
    </lineage>
</organism>
<evidence type="ECO:0000256" key="2">
    <source>
        <dbReference type="ARBA" id="ARBA00007449"/>
    </source>
</evidence>
<dbReference type="InterPro" id="IPR057243">
    <property type="entry name" value="Integrin_I-EGF_CS"/>
</dbReference>
<evidence type="ECO:0000256" key="3">
    <source>
        <dbReference type="ARBA" id="ARBA00022536"/>
    </source>
</evidence>
<dbReference type="GO" id="GO:0033627">
    <property type="term" value="P:cell adhesion mediated by integrin"/>
    <property type="evidence" value="ECO:0007669"/>
    <property type="project" value="TreeGrafter"/>
</dbReference>
<dbReference type="AlphaFoldDB" id="K1QL04"/>
<evidence type="ECO:0000259" key="12">
    <source>
        <dbReference type="Pfam" id="PF00362"/>
    </source>
</evidence>
<feature type="domain" description="Epidermal growth factor-like" evidence="13">
    <location>
        <begin position="105"/>
        <end position="137"/>
    </location>
</feature>
<evidence type="ECO:0000256" key="9">
    <source>
        <dbReference type="ARBA" id="ARBA00023136"/>
    </source>
</evidence>
<keyword evidence="8 15" id="KW-0401">Integrin</keyword>